<dbReference type="SMART" id="SM00530">
    <property type="entry name" value="HTH_XRE"/>
    <property type="match status" value="1"/>
</dbReference>
<dbReference type="RefSeq" id="WP_006488864.1">
    <property type="nucleotide sequence ID" value="NC_011001.1"/>
</dbReference>
<evidence type="ECO:0000313" key="2">
    <source>
        <dbReference type="EMBL" id="CAR54887.1"/>
    </source>
</evidence>
<accession>B4EFN8</accession>
<dbReference type="SUPFAM" id="SSF47413">
    <property type="entry name" value="lambda repressor-like DNA-binding domains"/>
    <property type="match status" value="1"/>
</dbReference>
<dbReference type="InterPro" id="IPR010982">
    <property type="entry name" value="Lambda_DNA-bd_dom_sf"/>
</dbReference>
<dbReference type="BioCyc" id="BCEN216591:G1G1V-5030-MONOMER"/>
<dbReference type="Gene3D" id="1.10.260.40">
    <property type="entry name" value="lambda repressor-like DNA-binding domains"/>
    <property type="match status" value="1"/>
</dbReference>
<organism evidence="2 3">
    <name type="scientific">Burkholderia cenocepacia (strain ATCC BAA-245 / DSM 16553 / LMG 16656 / NCTC 13227 / J2315 / CF5610)</name>
    <name type="common">Burkholderia cepacia (strain J2315)</name>
    <dbReference type="NCBI Taxonomy" id="216591"/>
    <lineage>
        <taxon>Bacteria</taxon>
        <taxon>Pseudomonadati</taxon>
        <taxon>Pseudomonadota</taxon>
        <taxon>Betaproteobacteria</taxon>
        <taxon>Burkholderiales</taxon>
        <taxon>Burkholderiaceae</taxon>
        <taxon>Burkholderia</taxon>
        <taxon>Burkholderia cepacia complex</taxon>
    </lineage>
</organism>
<keyword evidence="3" id="KW-1185">Reference proteome</keyword>
<dbReference type="GO" id="GO:0003677">
    <property type="term" value="F:DNA binding"/>
    <property type="evidence" value="ECO:0007669"/>
    <property type="project" value="UniProtKB-KW"/>
</dbReference>
<dbReference type="KEGG" id="bcj:BCAM1032"/>
<reference evidence="2 3" key="1">
    <citation type="journal article" date="2009" name="J. Bacteriol.">
        <title>The genome of Burkholderia cenocepacia J2315, an epidemic pathogen of cystic fibrosis patients.</title>
        <authorList>
            <person name="Holden M.T."/>
            <person name="Seth-Smith H.M."/>
            <person name="Crossman L.C."/>
            <person name="Sebaihia M."/>
            <person name="Bentley S.D."/>
            <person name="Cerdeno-Tarraga A.M."/>
            <person name="Thomson N.R."/>
            <person name="Bason N."/>
            <person name="Quail M.A."/>
            <person name="Sharp S."/>
            <person name="Cherevach I."/>
            <person name="Churcher C."/>
            <person name="Goodhead I."/>
            <person name="Hauser H."/>
            <person name="Holroyd N."/>
            <person name="Mungall K."/>
            <person name="Scott P."/>
            <person name="Walker D."/>
            <person name="White B."/>
            <person name="Rose H."/>
            <person name="Iversen P."/>
            <person name="Mil-Homens D."/>
            <person name="Rocha E.P."/>
            <person name="Fialho A.M."/>
            <person name="Baldwin A."/>
            <person name="Dowson C."/>
            <person name="Barrell B.G."/>
            <person name="Govan J.R."/>
            <person name="Vandamme P."/>
            <person name="Hart C.A."/>
            <person name="Mahenthiralingam E."/>
            <person name="Parkhill J."/>
        </authorList>
    </citation>
    <scope>NUCLEOTIDE SEQUENCE [LARGE SCALE GENOMIC DNA]</scope>
    <source>
        <strain evidence="3">ATCC BAA-245 / DSM 16553 / LMG 16656 / NCTC 13227 / J2315 / CF5610</strain>
    </source>
</reference>
<evidence type="ECO:0000259" key="1">
    <source>
        <dbReference type="PROSITE" id="PS50943"/>
    </source>
</evidence>
<dbReference type="Proteomes" id="UP000001035">
    <property type="component" value="Chromosome 2"/>
</dbReference>
<dbReference type="AlphaFoldDB" id="B4EFN8"/>
<dbReference type="Pfam" id="PF13560">
    <property type="entry name" value="HTH_31"/>
    <property type="match status" value="1"/>
</dbReference>
<dbReference type="CDD" id="cd00093">
    <property type="entry name" value="HTH_XRE"/>
    <property type="match status" value="1"/>
</dbReference>
<dbReference type="HOGENOM" id="CLU_2582891_0_0_4"/>
<feature type="domain" description="HTH cro/C1-type" evidence="1">
    <location>
        <begin position="7"/>
        <end position="62"/>
    </location>
</feature>
<proteinExistence type="predicted"/>
<dbReference type="PROSITE" id="PS50943">
    <property type="entry name" value="HTH_CROC1"/>
    <property type="match status" value="1"/>
</dbReference>
<evidence type="ECO:0000313" key="3">
    <source>
        <dbReference type="Proteomes" id="UP000001035"/>
    </source>
</evidence>
<dbReference type="EMBL" id="AM747721">
    <property type="protein sequence ID" value="CAR54887.1"/>
    <property type="molecule type" value="Genomic_DNA"/>
</dbReference>
<gene>
    <name evidence="2" type="ORF">BCAM1032</name>
</gene>
<name>B4EFN8_BURCJ</name>
<dbReference type="InterPro" id="IPR001387">
    <property type="entry name" value="Cro/C1-type_HTH"/>
</dbReference>
<keyword evidence="2" id="KW-0238">DNA-binding</keyword>
<protein>
    <submittedName>
        <fullName evidence="2">Phage DNA-binding protein</fullName>
    </submittedName>
</protein>
<sequence>MKLGELLKSRREALGMTLEDVADATGSSKSYVWELESGRSYKMGLPLAARFAIALGLQVSMMAAAALESEANAARAGEAS</sequence>